<evidence type="ECO:0000256" key="3">
    <source>
        <dbReference type="SAM" id="Phobius"/>
    </source>
</evidence>
<evidence type="ECO:0000313" key="5">
    <source>
        <dbReference type="EMBL" id="CCC29128.1"/>
    </source>
</evidence>
<protein>
    <submittedName>
        <fullName evidence="5">Putative membrane protein</fullName>
    </submittedName>
</protein>
<feature type="transmembrane region" description="Helical" evidence="3">
    <location>
        <begin position="128"/>
        <end position="147"/>
    </location>
</feature>
<evidence type="ECO:0000313" key="6">
    <source>
        <dbReference type="Proteomes" id="UP000000289"/>
    </source>
</evidence>
<name>A0A0K0H714_SALBC</name>
<dbReference type="InterPro" id="IPR016032">
    <property type="entry name" value="Sig_transdc_resp-reg_C-effctor"/>
</dbReference>
<organism evidence="5 6">
    <name type="scientific">Salmonella bongori (strain ATCC 43975 / DSM 13772 / NCTC 12419)</name>
    <dbReference type="NCBI Taxonomy" id="218493"/>
    <lineage>
        <taxon>Bacteria</taxon>
        <taxon>Pseudomonadati</taxon>
        <taxon>Pseudomonadota</taxon>
        <taxon>Gammaproteobacteria</taxon>
        <taxon>Enterobacterales</taxon>
        <taxon>Enterobacteriaceae</taxon>
        <taxon>Salmonella</taxon>
    </lineage>
</organism>
<dbReference type="PROSITE" id="PS51755">
    <property type="entry name" value="OMPR_PHOB"/>
    <property type="match status" value="1"/>
</dbReference>
<dbReference type="AlphaFoldDB" id="A0A0K0H714"/>
<dbReference type="SMART" id="SM00862">
    <property type="entry name" value="Trans_reg_C"/>
    <property type="match status" value="1"/>
</dbReference>
<feature type="DNA-binding region" description="OmpR/PhoB-type" evidence="2">
    <location>
        <begin position="1"/>
        <end position="104"/>
    </location>
</feature>
<dbReference type="GO" id="GO:0000160">
    <property type="term" value="P:phosphorelay signal transduction system"/>
    <property type="evidence" value="ECO:0007669"/>
    <property type="project" value="InterPro"/>
</dbReference>
<feature type="domain" description="OmpR/PhoB-type" evidence="4">
    <location>
        <begin position="1"/>
        <end position="104"/>
    </location>
</feature>
<dbReference type="GO" id="GO:0003677">
    <property type="term" value="F:DNA binding"/>
    <property type="evidence" value="ECO:0007669"/>
    <property type="project" value="UniProtKB-UniRule"/>
</dbReference>
<dbReference type="SUPFAM" id="SSF46894">
    <property type="entry name" value="C-terminal effector domain of the bipartite response regulators"/>
    <property type="match status" value="1"/>
</dbReference>
<gene>
    <name evidence="5" type="ordered locus">SBG_0031</name>
</gene>
<dbReference type="eggNOG" id="COG3710">
    <property type="taxonomic scope" value="Bacteria"/>
</dbReference>
<evidence type="ECO:0000256" key="1">
    <source>
        <dbReference type="ARBA" id="ARBA00023125"/>
    </source>
</evidence>
<dbReference type="InterPro" id="IPR036388">
    <property type="entry name" value="WH-like_DNA-bd_sf"/>
</dbReference>
<sequence>MRQHKINNEFIYNESLREITSLRSNAAVKMTFMRARCLSYLIENAHQELITREGVAYAVWGERGKFISDANLTQLIYLLRRDLKKIGLQELFMTLPRQGIKINENIVIDTSDLPQPYTCKKPHRHKNIIAVIIYILLAILAVFYLPIRL</sequence>
<evidence type="ECO:0000259" key="4">
    <source>
        <dbReference type="PROSITE" id="PS51755"/>
    </source>
</evidence>
<accession>A0A0K0H714</accession>
<dbReference type="RefSeq" id="WP_001248824.1">
    <property type="nucleotide sequence ID" value="NC_015761.1"/>
</dbReference>
<dbReference type="Gene3D" id="1.10.10.10">
    <property type="entry name" value="Winged helix-like DNA-binding domain superfamily/Winged helix DNA-binding domain"/>
    <property type="match status" value="1"/>
</dbReference>
<dbReference type="GeneID" id="44979062"/>
<dbReference type="KEGG" id="sbg:SBG_0031"/>
<keyword evidence="3" id="KW-1133">Transmembrane helix</keyword>
<dbReference type="Proteomes" id="UP000000289">
    <property type="component" value="Chromosome"/>
</dbReference>
<proteinExistence type="predicted"/>
<keyword evidence="3" id="KW-0472">Membrane</keyword>
<reference evidence="5 6" key="1">
    <citation type="journal article" date="2011" name="PLoS Pathog.">
        <title>Salmonella bongori provides insights into the evolution of the Salmonellae.</title>
        <authorList>
            <person name="Fookes M."/>
            <person name="Schroeder G.N."/>
            <person name="Langridge G.C."/>
            <person name="Blondel C.J."/>
            <person name="Mammina C."/>
            <person name="Connor T.R."/>
            <person name="Seth-Smith H."/>
            <person name="Vernikos G.S."/>
            <person name="Robinson K.S."/>
            <person name="Sanders M."/>
            <person name="Petty N.K."/>
            <person name="Kingsley R.A."/>
            <person name="Baumler A.J."/>
            <person name="Nuccio S.P."/>
            <person name="Contreras I."/>
            <person name="Santiviago C.A."/>
            <person name="Maskell D."/>
            <person name="Barrow P."/>
            <person name="Humphrey T."/>
            <person name="Nastasi A."/>
            <person name="Roberts M."/>
            <person name="Frankel G."/>
            <person name="Parkhill J."/>
            <person name="Dougan G."/>
            <person name="Thomson N.R."/>
        </authorList>
    </citation>
    <scope>NUCLEOTIDE SEQUENCE [LARGE SCALE GENOMIC DNA]</scope>
    <source>
        <strain evidence="6">ATCC 43975 / DSM 13772 / NCTC 12419</strain>
    </source>
</reference>
<evidence type="ECO:0000256" key="2">
    <source>
        <dbReference type="PROSITE-ProRule" id="PRU01091"/>
    </source>
</evidence>
<keyword evidence="3" id="KW-0812">Transmembrane</keyword>
<dbReference type="EMBL" id="FR877557">
    <property type="protein sequence ID" value="CCC29128.1"/>
    <property type="molecule type" value="Genomic_DNA"/>
</dbReference>
<keyword evidence="1 2" id="KW-0238">DNA-binding</keyword>
<dbReference type="InterPro" id="IPR001867">
    <property type="entry name" value="OmpR/PhoB-type_DNA-bd"/>
</dbReference>
<dbReference type="GO" id="GO:0006355">
    <property type="term" value="P:regulation of DNA-templated transcription"/>
    <property type="evidence" value="ECO:0007669"/>
    <property type="project" value="InterPro"/>
</dbReference>